<dbReference type="Proteomes" id="UP001648503">
    <property type="component" value="Unassembled WGS sequence"/>
</dbReference>
<evidence type="ECO:0000256" key="2">
    <source>
        <dbReference type="ARBA" id="ARBA00009780"/>
    </source>
</evidence>
<keyword evidence="9" id="KW-1185">Reference proteome</keyword>
<evidence type="ECO:0000256" key="4">
    <source>
        <dbReference type="ARBA" id="ARBA00022801"/>
    </source>
</evidence>
<accession>A0ABQ8EWF4</accession>
<evidence type="ECO:0000256" key="3">
    <source>
        <dbReference type="ARBA" id="ARBA00022692"/>
    </source>
</evidence>
<keyword evidence="4" id="KW-0378">Hydrolase</keyword>
<keyword evidence="5 7" id="KW-1133">Transmembrane helix</keyword>
<feature type="transmembrane region" description="Helical" evidence="7">
    <location>
        <begin position="81"/>
        <end position="100"/>
    </location>
</feature>
<feature type="transmembrane region" description="Helical" evidence="7">
    <location>
        <begin position="268"/>
        <end position="289"/>
    </location>
</feature>
<feature type="transmembrane region" description="Helical" evidence="7">
    <location>
        <begin position="162"/>
        <end position="184"/>
    </location>
</feature>
<sequence>MPINSYEGRTQMSFNLQRTLSSKVHKQYWGIPSSSVDWCEVNYEVTEYVAEYFNTLSSFAMALVGLLGVIMHPWAERRFHVAFLSTVAVGLGSVAFHGTLGKFSQALDEVPMLYSALSFSYIGICERYTPSASNQHYLALLLVFHSIFTTLLVTISEGYWQFFLFHLSFGTAQIYAIIQAVCIYRDRISKLPYAKSASMQRGEMYDVDESRQPLLDRRNNMDVTISTDGKGALFNRRTSIDDTTSNMSRKLNKIQPLDPIVWTFRRGIFAYGTAAICWFADMFLCEYINPHYEGAILPVNPQFHAWWHILVSIGLYHLALLTLAARVNSKYGSGRSKLLFWLGIIPYINLVPKVPETAISVKVHPKTGNHRL</sequence>
<reference evidence="8 9" key="1">
    <citation type="submission" date="2021-02" db="EMBL/GenBank/DDBJ databases">
        <title>Variation within the Batrachochytrium salamandrivorans European outbreak.</title>
        <authorList>
            <person name="Kelly M."/>
            <person name="Pasmans F."/>
            <person name="Shea T.P."/>
            <person name="Munoz J.F."/>
            <person name="Carranza S."/>
            <person name="Cuomo C.A."/>
            <person name="Martel A."/>
        </authorList>
    </citation>
    <scope>NUCLEOTIDE SEQUENCE [LARGE SCALE GENOMIC DNA]</scope>
    <source>
        <strain evidence="8 9">AMFP18/2</strain>
    </source>
</reference>
<evidence type="ECO:0000313" key="8">
    <source>
        <dbReference type="EMBL" id="KAH6587705.1"/>
    </source>
</evidence>
<evidence type="ECO:0000256" key="7">
    <source>
        <dbReference type="SAM" id="Phobius"/>
    </source>
</evidence>
<dbReference type="InterPro" id="IPR008901">
    <property type="entry name" value="ACER"/>
</dbReference>
<evidence type="ECO:0008006" key="10">
    <source>
        <dbReference type="Google" id="ProtNLM"/>
    </source>
</evidence>
<evidence type="ECO:0000256" key="6">
    <source>
        <dbReference type="ARBA" id="ARBA00023136"/>
    </source>
</evidence>
<name>A0ABQ8EWF4_9FUNG</name>
<proteinExistence type="inferred from homology"/>
<dbReference type="Pfam" id="PF05875">
    <property type="entry name" value="Ceramidase"/>
    <property type="match status" value="1"/>
</dbReference>
<evidence type="ECO:0000256" key="5">
    <source>
        <dbReference type="ARBA" id="ARBA00022989"/>
    </source>
</evidence>
<keyword evidence="3 7" id="KW-0812">Transmembrane</keyword>
<comment type="subcellular location">
    <subcellularLocation>
        <location evidence="1">Membrane</location>
        <topology evidence="1">Multi-pass membrane protein</topology>
    </subcellularLocation>
</comment>
<dbReference type="PANTHER" id="PTHR46187">
    <property type="entry name" value="ALKALINE CERAMIDASE 3"/>
    <property type="match status" value="1"/>
</dbReference>
<feature type="transmembrane region" description="Helical" evidence="7">
    <location>
        <begin position="136"/>
        <end position="156"/>
    </location>
</feature>
<organism evidence="8 9">
    <name type="scientific">Batrachochytrium salamandrivorans</name>
    <dbReference type="NCBI Taxonomy" id="1357716"/>
    <lineage>
        <taxon>Eukaryota</taxon>
        <taxon>Fungi</taxon>
        <taxon>Fungi incertae sedis</taxon>
        <taxon>Chytridiomycota</taxon>
        <taxon>Chytridiomycota incertae sedis</taxon>
        <taxon>Chytridiomycetes</taxon>
        <taxon>Rhizophydiales</taxon>
        <taxon>Rhizophydiales incertae sedis</taxon>
        <taxon>Batrachochytrium</taxon>
    </lineage>
</organism>
<feature type="transmembrane region" description="Helical" evidence="7">
    <location>
        <begin position="305"/>
        <end position="327"/>
    </location>
</feature>
<feature type="transmembrane region" description="Helical" evidence="7">
    <location>
        <begin position="52"/>
        <end position="74"/>
    </location>
</feature>
<dbReference type="PANTHER" id="PTHR46187:SF3">
    <property type="entry name" value="ALKALINE CERAMIDASE 3"/>
    <property type="match status" value="1"/>
</dbReference>
<dbReference type="EMBL" id="JAFCIX010000555">
    <property type="protein sequence ID" value="KAH6587705.1"/>
    <property type="molecule type" value="Genomic_DNA"/>
</dbReference>
<comment type="caution">
    <text evidence="8">The sequence shown here is derived from an EMBL/GenBank/DDBJ whole genome shotgun (WGS) entry which is preliminary data.</text>
</comment>
<keyword evidence="6 7" id="KW-0472">Membrane</keyword>
<gene>
    <name evidence="8" type="ORF">BASA50_011309</name>
</gene>
<evidence type="ECO:0000313" key="9">
    <source>
        <dbReference type="Proteomes" id="UP001648503"/>
    </source>
</evidence>
<comment type="similarity">
    <text evidence="2">Belongs to the alkaline ceramidase family.</text>
</comment>
<protein>
    <recommendedName>
        <fullName evidence="10">Alkaline ceramidase 3</fullName>
    </recommendedName>
</protein>
<evidence type="ECO:0000256" key="1">
    <source>
        <dbReference type="ARBA" id="ARBA00004141"/>
    </source>
</evidence>